<protein>
    <submittedName>
        <fullName evidence="8">ABC transporter permease</fullName>
    </submittedName>
</protein>
<dbReference type="PANTHER" id="PTHR43005">
    <property type="entry name" value="BLR7065 PROTEIN"/>
    <property type="match status" value="1"/>
</dbReference>
<proteinExistence type="inferred from homology"/>
<evidence type="ECO:0000256" key="5">
    <source>
        <dbReference type="ARBA" id="ARBA00022989"/>
    </source>
</evidence>
<evidence type="ECO:0000256" key="7">
    <source>
        <dbReference type="RuleBase" id="RU363032"/>
    </source>
</evidence>
<name>A0A0U2U6L2_9BACL</name>
<dbReference type="GO" id="GO:0005886">
    <property type="term" value="C:plasma membrane"/>
    <property type="evidence" value="ECO:0007669"/>
    <property type="project" value="UniProtKB-SubCell"/>
</dbReference>
<keyword evidence="6 7" id="KW-0472">Membrane</keyword>
<dbReference type="PROSITE" id="PS50928">
    <property type="entry name" value="ABC_TM1"/>
    <property type="match status" value="1"/>
</dbReference>
<evidence type="ECO:0000313" key="8">
    <source>
        <dbReference type="EMBL" id="ALS22009.1"/>
    </source>
</evidence>
<gene>
    <name evidence="8" type="ORF">IJ22_16350</name>
</gene>
<organism evidence="8 9">
    <name type="scientific">Paenibacillus naphthalenovorans</name>
    <dbReference type="NCBI Taxonomy" id="162209"/>
    <lineage>
        <taxon>Bacteria</taxon>
        <taxon>Bacillati</taxon>
        <taxon>Bacillota</taxon>
        <taxon>Bacilli</taxon>
        <taxon>Bacillales</taxon>
        <taxon>Paenibacillaceae</taxon>
        <taxon>Paenibacillus</taxon>
    </lineage>
</organism>
<evidence type="ECO:0000256" key="6">
    <source>
        <dbReference type="ARBA" id="ARBA00023136"/>
    </source>
</evidence>
<sequence>MEPDGFILAQGMGEIMERELSPASTERVPDASRRSLRSLWNRLANYVFVLPGVLFMVIFLVFPILYNLLISFQNVTLMNLRGEHDFVGLLNYKTIFQDEVFAVSFKNSAIFTVLSIVFQFGIGFALALFFNLRFPGRGMMRSLMLLAWMMPIVITATLFKWMLAGDHGVMNYLMQLFGMIDSHRFWLTEEKTALYGTILANIWIGVPFNMIILLAGLQSLPDHLYEAARIDGAGRWRQFRDITLPLMRPTILVLLMLGLIYTFKVFDLIFIMTGGGPVNASTVFPLYAYRLAFINFEFSLGAAVSSIMFFVLMALSAVYLRMMRKEEHH</sequence>
<dbReference type="CDD" id="cd06261">
    <property type="entry name" value="TM_PBP2"/>
    <property type="match status" value="1"/>
</dbReference>
<evidence type="ECO:0000313" key="9">
    <source>
        <dbReference type="Proteomes" id="UP000061660"/>
    </source>
</evidence>
<dbReference type="PATRIC" id="fig|162209.4.peg.1732"/>
<dbReference type="InterPro" id="IPR000515">
    <property type="entry name" value="MetI-like"/>
</dbReference>
<reference evidence="9" key="1">
    <citation type="submission" date="2015-12" db="EMBL/GenBank/DDBJ databases">
        <title>Complete genome sequences of two moderately thermophilic Paenibacillus species.</title>
        <authorList>
            <person name="Butler R.III."/>
            <person name="Wang J."/>
            <person name="Stark B.C."/>
            <person name="Pombert J.-F."/>
        </authorList>
    </citation>
    <scope>NUCLEOTIDE SEQUENCE [LARGE SCALE GENOMIC DNA]</scope>
    <source>
        <strain evidence="9">32O-Y</strain>
    </source>
</reference>
<evidence type="ECO:0000256" key="1">
    <source>
        <dbReference type="ARBA" id="ARBA00004651"/>
    </source>
</evidence>
<dbReference type="AlphaFoldDB" id="A0A0U2U6L2"/>
<keyword evidence="3" id="KW-1003">Cell membrane</keyword>
<feature type="transmembrane region" description="Helical" evidence="7">
    <location>
        <begin position="142"/>
        <end position="163"/>
    </location>
</feature>
<dbReference type="Gene3D" id="1.10.3720.10">
    <property type="entry name" value="MetI-like"/>
    <property type="match status" value="1"/>
</dbReference>
<comment type="subcellular location">
    <subcellularLocation>
        <location evidence="1 7">Cell membrane</location>
        <topology evidence="1 7">Multi-pass membrane protein</topology>
    </subcellularLocation>
</comment>
<feature type="transmembrane region" description="Helical" evidence="7">
    <location>
        <begin position="43"/>
        <end position="66"/>
    </location>
</feature>
<evidence type="ECO:0000256" key="2">
    <source>
        <dbReference type="ARBA" id="ARBA00022448"/>
    </source>
</evidence>
<feature type="transmembrane region" description="Helical" evidence="7">
    <location>
        <begin position="109"/>
        <end position="130"/>
    </location>
</feature>
<dbReference type="KEGG" id="pnp:IJ22_16350"/>
<feature type="transmembrane region" description="Helical" evidence="7">
    <location>
        <begin position="242"/>
        <end position="261"/>
    </location>
</feature>
<feature type="transmembrane region" description="Helical" evidence="7">
    <location>
        <begin position="194"/>
        <end position="217"/>
    </location>
</feature>
<dbReference type="SUPFAM" id="SSF160964">
    <property type="entry name" value="MalF N-terminal region-like"/>
    <property type="match status" value="1"/>
</dbReference>
<dbReference type="Pfam" id="PF00528">
    <property type="entry name" value="BPD_transp_1"/>
    <property type="match status" value="1"/>
</dbReference>
<dbReference type="SUPFAM" id="SSF161098">
    <property type="entry name" value="MetI-like"/>
    <property type="match status" value="1"/>
</dbReference>
<accession>A0A0U2U6L2</accession>
<feature type="transmembrane region" description="Helical" evidence="7">
    <location>
        <begin position="300"/>
        <end position="320"/>
    </location>
</feature>
<dbReference type="Gene3D" id="1.20.58.370">
    <property type="entry name" value="MalF N-terminal region-like"/>
    <property type="match status" value="1"/>
</dbReference>
<comment type="similarity">
    <text evidence="7">Belongs to the binding-protein-dependent transport system permease family.</text>
</comment>
<dbReference type="Proteomes" id="UP000061660">
    <property type="component" value="Chromosome"/>
</dbReference>
<keyword evidence="4 7" id="KW-0812">Transmembrane</keyword>
<dbReference type="EMBL" id="CP013652">
    <property type="protein sequence ID" value="ALS22009.1"/>
    <property type="molecule type" value="Genomic_DNA"/>
</dbReference>
<keyword evidence="9" id="KW-1185">Reference proteome</keyword>
<evidence type="ECO:0000256" key="4">
    <source>
        <dbReference type="ARBA" id="ARBA00022692"/>
    </source>
</evidence>
<dbReference type="InterPro" id="IPR035277">
    <property type="entry name" value="MalF_N"/>
</dbReference>
<dbReference type="STRING" id="162209.IJ22_16350"/>
<dbReference type="PANTHER" id="PTHR43005:SF1">
    <property type="entry name" value="SPERMIDINE_PUTRESCINE TRANSPORT SYSTEM PERMEASE PROTEIN"/>
    <property type="match status" value="1"/>
</dbReference>
<keyword evidence="2 7" id="KW-0813">Transport</keyword>
<keyword evidence="5 7" id="KW-1133">Transmembrane helix</keyword>
<reference evidence="8 9" key="2">
    <citation type="journal article" date="2016" name="Genome Announc.">
        <title>Complete Genome Sequences of Two Interactive Moderate Thermophiles, Paenibacillus napthalenovorans 32O-Y and Paenibacillus sp. 32O-W.</title>
        <authorList>
            <person name="Butler R.R.III."/>
            <person name="Wang J."/>
            <person name="Stark B.C."/>
            <person name="Pombert J.F."/>
        </authorList>
    </citation>
    <scope>NUCLEOTIDE SEQUENCE [LARGE SCALE GENOMIC DNA]</scope>
    <source>
        <strain evidence="8 9">32O-Y</strain>
    </source>
</reference>
<dbReference type="GO" id="GO:0055085">
    <property type="term" value="P:transmembrane transport"/>
    <property type="evidence" value="ECO:0007669"/>
    <property type="project" value="InterPro"/>
</dbReference>
<evidence type="ECO:0000256" key="3">
    <source>
        <dbReference type="ARBA" id="ARBA00022475"/>
    </source>
</evidence>
<dbReference type="InterPro" id="IPR035906">
    <property type="entry name" value="MetI-like_sf"/>
</dbReference>